<gene>
    <name evidence="1" type="ORF">TKV_c04040</name>
</gene>
<dbReference type="STRING" id="2325.TKV_c04040"/>
<dbReference type="Proteomes" id="UP000029669">
    <property type="component" value="Chromosome"/>
</dbReference>
<evidence type="ECO:0000313" key="2">
    <source>
        <dbReference type="Proteomes" id="UP000029669"/>
    </source>
</evidence>
<sequence>MKNKILNCGIFFINFSFYIDRGGNKKVGGENVYKTFPWNKI</sequence>
<dbReference type="KEGG" id="tki:TKV_c04040"/>
<protein>
    <submittedName>
        <fullName evidence="1">Uncharacterized protein</fullName>
    </submittedName>
</protein>
<keyword evidence="2" id="KW-1185">Reference proteome</keyword>
<accession>A0A097AP85</accession>
<dbReference type="EMBL" id="CP009170">
    <property type="protein sequence ID" value="AIS51608.1"/>
    <property type="molecule type" value="Genomic_DNA"/>
</dbReference>
<dbReference type="AlphaFoldDB" id="A0A097AP85"/>
<name>A0A097AP85_THEKI</name>
<evidence type="ECO:0000313" key="1">
    <source>
        <dbReference type="EMBL" id="AIS51608.1"/>
    </source>
</evidence>
<reference evidence="2" key="1">
    <citation type="journal article" date="2015" name="Genome Announc.">
        <title>Whole-Genome Sequences of 80 Environmental and Clinical Isolates of Burkholderia pseudomallei.</title>
        <authorList>
            <person name="Johnson S.L."/>
            <person name="Baker A.L."/>
            <person name="Chain P.S."/>
            <person name="Currie B.J."/>
            <person name="Daligault H.E."/>
            <person name="Davenport K.W."/>
            <person name="Davis C.B."/>
            <person name="Inglis T.J."/>
            <person name="Kaestli M."/>
            <person name="Koren S."/>
            <person name="Mayo M."/>
            <person name="Merritt A.J."/>
            <person name="Price E.P."/>
            <person name="Sarovich D.S."/>
            <person name="Warner J."/>
            <person name="Rosovitz M.J."/>
        </authorList>
    </citation>
    <scope>NUCLEOTIDE SEQUENCE [LARGE SCALE GENOMIC DNA]</scope>
    <source>
        <strain evidence="2">DSM 2030</strain>
    </source>
</reference>
<dbReference type="HOGENOM" id="CLU_3277951_0_0_9"/>
<proteinExistence type="predicted"/>
<organism evidence="1 2">
    <name type="scientific">Thermoanaerobacter kivui</name>
    <name type="common">Acetogenium kivui</name>
    <dbReference type="NCBI Taxonomy" id="2325"/>
    <lineage>
        <taxon>Bacteria</taxon>
        <taxon>Bacillati</taxon>
        <taxon>Bacillota</taxon>
        <taxon>Clostridia</taxon>
        <taxon>Thermoanaerobacterales</taxon>
        <taxon>Thermoanaerobacteraceae</taxon>
        <taxon>Thermoanaerobacter</taxon>
    </lineage>
</organism>